<dbReference type="GO" id="GO:0032300">
    <property type="term" value="C:mismatch repair complex"/>
    <property type="evidence" value="ECO:0007669"/>
    <property type="project" value="InterPro"/>
</dbReference>
<keyword evidence="8" id="KW-0540">Nuclease</keyword>
<dbReference type="InterPro" id="IPR020568">
    <property type="entry name" value="Ribosomal_Su5_D2-typ_SF"/>
</dbReference>
<keyword evidence="8" id="KW-0378">Hydrolase</keyword>
<dbReference type="EMBL" id="JADGIK010000002">
    <property type="protein sequence ID" value="MBF0596546.1"/>
    <property type="molecule type" value="Genomic_DNA"/>
</dbReference>
<dbReference type="Gene3D" id="3.30.565.10">
    <property type="entry name" value="Histidine kinase-like ATPase, C-terminal domain"/>
    <property type="match status" value="1"/>
</dbReference>
<dbReference type="Proteomes" id="UP000608754">
    <property type="component" value="Unassembled WGS sequence"/>
</dbReference>
<dbReference type="InterPro" id="IPR037198">
    <property type="entry name" value="MutL_C_sf"/>
</dbReference>
<dbReference type="HAMAP" id="MF_00149">
    <property type="entry name" value="DNA_mis_repair"/>
    <property type="match status" value="1"/>
</dbReference>
<dbReference type="SUPFAM" id="SSF54211">
    <property type="entry name" value="Ribosomal protein S5 domain 2-like"/>
    <property type="match status" value="1"/>
</dbReference>
<evidence type="ECO:0000256" key="1">
    <source>
        <dbReference type="ARBA" id="ARBA00006082"/>
    </source>
</evidence>
<dbReference type="InterPro" id="IPR042121">
    <property type="entry name" value="MutL_C_regsub"/>
</dbReference>
<dbReference type="SUPFAM" id="SSF55874">
    <property type="entry name" value="ATPase domain of HSP90 chaperone/DNA topoisomerase II/histidine kinase"/>
    <property type="match status" value="1"/>
</dbReference>
<keyword evidence="8" id="KW-0255">Endonuclease</keyword>
<dbReference type="CDD" id="cd00782">
    <property type="entry name" value="MutL_Trans"/>
    <property type="match status" value="1"/>
</dbReference>
<dbReference type="GO" id="GO:0006298">
    <property type="term" value="P:mismatch repair"/>
    <property type="evidence" value="ECO:0007669"/>
    <property type="project" value="UniProtKB-UniRule"/>
</dbReference>
<dbReference type="Gene3D" id="3.30.230.10">
    <property type="match status" value="1"/>
</dbReference>
<proteinExistence type="inferred from homology"/>
<organism evidence="8 9">
    <name type="scientific">Faecalibacter rhinopitheci</name>
    <dbReference type="NCBI Taxonomy" id="2779678"/>
    <lineage>
        <taxon>Bacteria</taxon>
        <taxon>Pseudomonadati</taxon>
        <taxon>Bacteroidota</taxon>
        <taxon>Flavobacteriia</taxon>
        <taxon>Flavobacteriales</taxon>
        <taxon>Weeksellaceae</taxon>
        <taxon>Faecalibacter</taxon>
    </lineage>
</organism>
<feature type="domain" description="DNA mismatch repair protein S5" evidence="7">
    <location>
        <begin position="210"/>
        <end position="328"/>
    </location>
</feature>
<dbReference type="PROSITE" id="PS00058">
    <property type="entry name" value="DNA_MISMATCH_REPAIR_1"/>
    <property type="match status" value="1"/>
</dbReference>
<accession>A0A8J7FUE1</accession>
<evidence type="ECO:0000256" key="4">
    <source>
        <dbReference type="ARBA" id="ARBA00023204"/>
    </source>
</evidence>
<dbReference type="InterPro" id="IPR042120">
    <property type="entry name" value="MutL_C_dimsub"/>
</dbReference>
<evidence type="ECO:0000259" key="6">
    <source>
        <dbReference type="SMART" id="SM00853"/>
    </source>
</evidence>
<dbReference type="PANTHER" id="PTHR10073">
    <property type="entry name" value="DNA MISMATCH REPAIR PROTEIN MLH, PMS, MUTL"/>
    <property type="match status" value="1"/>
</dbReference>
<gene>
    <name evidence="5 8" type="primary">mutL</name>
    <name evidence="8" type="ORF">IM532_03560</name>
</gene>
<protein>
    <recommendedName>
        <fullName evidence="2 5">DNA mismatch repair protein MutL</fullName>
    </recommendedName>
</protein>
<dbReference type="GO" id="GO:0004519">
    <property type="term" value="F:endonuclease activity"/>
    <property type="evidence" value="ECO:0007669"/>
    <property type="project" value="UniProtKB-KW"/>
</dbReference>
<dbReference type="InterPro" id="IPR014721">
    <property type="entry name" value="Ribsml_uS5_D2-typ_fold_subgr"/>
</dbReference>
<dbReference type="RefSeq" id="WP_194182076.1">
    <property type="nucleotide sequence ID" value="NZ_JADGIK010000002.1"/>
</dbReference>
<keyword evidence="4 5" id="KW-0234">DNA repair</keyword>
<evidence type="ECO:0000256" key="2">
    <source>
        <dbReference type="ARBA" id="ARBA00021975"/>
    </source>
</evidence>
<dbReference type="SMART" id="SM00853">
    <property type="entry name" value="MutL_C"/>
    <property type="match status" value="1"/>
</dbReference>
<keyword evidence="3 5" id="KW-0227">DNA damage</keyword>
<evidence type="ECO:0000313" key="8">
    <source>
        <dbReference type="EMBL" id="MBF0596546.1"/>
    </source>
</evidence>
<comment type="similarity">
    <text evidence="1 5">Belongs to the DNA mismatch repair MutL/HexB family.</text>
</comment>
<dbReference type="InterPro" id="IPR014790">
    <property type="entry name" value="MutL_C"/>
</dbReference>
<dbReference type="Pfam" id="PF01119">
    <property type="entry name" value="DNA_mis_repair"/>
    <property type="match status" value="1"/>
</dbReference>
<feature type="domain" description="MutL C-terminal dimerisation" evidence="6">
    <location>
        <begin position="431"/>
        <end position="567"/>
    </location>
</feature>
<dbReference type="InterPro" id="IPR020667">
    <property type="entry name" value="DNA_mismatch_repair_MutL"/>
</dbReference>
<dbReference type="InterPro" id="IPR036890">
    <property type="entry name" value="HATPase_C_sf"/>
</dbReference>
<dbReference type="InterPro" id="IPR038973">
    <property type="entry name" value="MutL/Mlh/Pms-like"/>
</dbReference>
<dbReference type="Gene3D" id="3.30.1540.20">
    <property type="entry name" value="MutL, C-terminal domain, dimerisation subdomain"/>
    <property type="match status" value="1"/>
</dbReference>
<comment type="caution">
    <text evidence="8">The sequence shown here is derived from an EMBL/GenBank/DDBJ whole genome shotgun (WGS) entry which is preliminary data.</text>
</comment>
<name>A0A8J7FUE1_9FLAO</name>
<dbReference type="Pfam" id="PF13589">
    <property type="entry name" value="HATPase_c_3"/>
    <property type="match status" value="1"/>
</dbReference>
<evidence type="ECO:0000256" key="5">
    <source>
        <dbReference type="HAMAP-Rule" id="MF_00149"/>
    </source>
</evidence>
<evidence type="ECO:0000256" key="3">
    <source>
        <dbReference type="ARBA" id="ARBA00022763"/>
    </source>
</evidence>
<dbReference type="InterPro" id="IPR013507">
    <property type="entry name" value="DNA_mismatch_S5_2-like"/>
</dbReference>
<evidence type="ECO:0000259" key="7">
    <source>
        <dbReference type="SMART" id="SM01340"/>
    </source>
</evidence>
<dbReference type="GO" id="GO:0005524">
    <property type="term" value="F:ATP binding"/>
    <property type="evidence" value="ECO:0007669"/>
    <property type="project" value="InterPro"/>
</dbReference>
<dbReference type="GO" id="GO:0016887">
    <property type="term" value="F:ATP hydrolysis activity"/>
    <property type="evidence" value="ECO:0007669"/>
    <property type="project" value="InterPro"/>
</dbReference>
<dbReference type="NCBIfam" id="TIGR00585">
    <property type="entry name" value="mutl"/>
    <property type="match status" value="1"/>
</dbReference>
<dbReference type="InterPro" id="IPR014762">
    <property type="entry name" value="DNA_mismatch_repair_CS"/>
</dbReference>
<dbReference type="Pfam" id="PF08676">
    <property type="entry name" value="MutL_C"/>
    <property type="match status" value="1"/>
</dbReference>
<sequence>MKNDIIQLLPDHVANQIAAGEVVQRPSSVVKELVENAVDAGATTIQLICKDAGRSLIQVIDNGSGMSVTDVRMAFERHATSKIKTTQDIFTILTKGFRGEALASIAAVAQVEAKSRREFEELGTQLIIEGGEVRNQDPVVCPVGTSIAVKNLFYNVPARRNFLKSNQVELRHIQDEFQRIALAHENISFYLHHNDSEIYHLKAGNLKQRIQQIFGKKLGSQIISVEEDTEIVKISGFVGKPDAAKKSRSEQFFFVNNRFIRSPYLHNALCDAFDELLPAGYQPAYFMYLQLDPSRIDINIHPTKTEIKFEDEALIYTIIRAAVKHALGQFNITPSLDFEQDPNWAFIPSASDDKEIKMPEITVDSSFNPFSNDNHYRAPKPSAINSTMDFYNDAVELEIENNHAHQVFESNFEQTHQLFESEVGQQEKLNVIQWHNKYLIVEYRGELLIIDQHRAHQKILFEKFIHSKRDNALVQQMLFPIELDLSPNDRQKLINVESQLLSFGFDISLDEESIQINAIPVDVQQEDVVSIFMDFIDELEFKESLELDNSFAKILAKNSAVKKGTSLKEEQARTLVEELFKLPNPNYSPYGRPIFVQMNTTEVEKILQ</sequence>
<dbReference type="GO" id="GO:0030983">
    <property type="term" value="F:mismatched DNA binding"/>
    <property type="evidence" value="ECO:0007669"/>
    <property type="project" value="InterPro"/>
</dbReference>
<dbReference type="SUPFAM" id="SSF118116">
    <property type="entry name" value="DNA mismatch repair protein MutL"/>
    <property type="match status" value="1"/>
</dbReference>
<comment type="function">
    <text evidence="5">This protein is involved in the repair of mismatches in DNA. It is required for dam-dependent methyl-directed DNA mismatch repair. May act as a 'molecular matchmaker', a protein that promotes the formation of a stable complex between two or more DNA-binding proteins in an ATP-dependent manner without itself being part of a final effector complex.</text>
</comment>
<dbReference type="AlphaFoldDB" id="A0A8J7FUE1"/>
<dbReference type="FunFam" id="3.30.565.10:FF:000003">
    <property type="entry name" value="DNA mismatch repair endonuclease MutL"/>
    <property type="match status" value="1"/>
</dbReference>
<dbReference type="InterPro" id="IPR002099">
    <property type="entry name" value="MutL/Mlh/PMS"/>
</dbReference>
<dbReference type="SMART" id="SM01340">
    <property type="entry name" value="DNA_mis_repair"/>
    <property type="match status" value="1"/>
</dbReference>
<dbReference type="GO" id="GO:0140664">
    <property type="term" value="F:ATP-dependent DNA damage sensor activity"/>
    <property type="evidence" value="ECO:0007669"/>
    <property type="project" value="InterPro"/>
</dbReference>
<keyword evidence="9" id="KW-1185">Reference proteome</keyword>
<evidence type="ECO:0000313" key="9">
    <source>
        <dbReference type="Proteomes" id="UP000608754"/>
    </source>
</evidence>
<dbReference type="Gene3D" id="3.30.1370.100">
    <property type="entry name" value="MutL, C-terminal domain, regulatory subdomain"/>
    <property type="match status" value="1"/>
</dbReference>
<reference evidence="8" key="1">
    <citation type="submission" date="2020-10" db="EMBL/GenBank/DDBJ databases">
        <authorList>
            <person name="Lu T."/>
            <person name="Wang Q."/>
            <person name="Han X."/>
        </authorList>
    </citation>
    <scope>NUCLEOTIDE SEQUENCE</scope>
    <source>
        <strain evidence="8">WQ 117</strain>
    </source>
</reference>
<dbReference type="PANTHER" id="PTHR10073:SF12">
    <property type="entry name" value="DNA MISMATCH REPAIR PROTEIN MLH1"/>
    <property type="match status" value="1"/>
</dbReference>
<dbReference type="CDD" id="cd16926">
    <property type="entry name" value="HATPase_MutL-MLH-PMS-like"/>
    <property type="match status" value="1"/>
</dbReference>